<accession>A0A072NUX5</accession>
<dbReference type="PANTHER" id="PTHR46082:SF6">
    <property type="entry name" value="AAA+ ATPASE DOMAIN-CONTAINING PROTEIN-RELATED"/>
    <property type="match status" value="1"/>
</dbReference>
<dbReference type="SUPFAM" id="SSF53167">
    <property type="entry name" value="Purine and uridine phosphorylases"/>
    <property type="match status" value="1"/>
</dbReference>
<dbReference type="EMBL" id="AMGV01000075">
    <property type="protein sequence ID" value="KEF50823.1"/>
    <property type="molecule type" value="Genomic_DNA"/>
</dbReference>
<dbReference type="Gene3D" id="3.40.50.1580">
    <property type="entry name" value="Nucleoside phosphorylase domain"/>
    <property type="match status" value="1"/>
</dbReference>
<keyword evidence="2" id="KW-1185">Reference proteome</keyword>
<dbReference type="RefSeq" id="XP_013253413.1">
    <property type="nucleotide sequence ID" value="XM_013397959.1"/>
</dbReference>
<protein>
    <submittedName>
        <fullName evidence="1">Uncharacterized protein</fullName>
    </submittedName>
</protein>
<sequence>MPHNTQHPIEDPSFKNIRFGKIGSHNIIAVSWPEEEAGITRSKLIASEILQNFRSVRLVLLVTTGSGLPKPGKPSQVRLGDVVVSSSKHTFGGIVQFSIGLETGQPEAIGSSYKPATRLLTALAALKSHHMLHDNRMAQYVAKIQASDDAHYTFPGRDADEMEEFDNHCETASVIHYDTIASGDQLVNDIRVRDQIRDKFRAKCIETESAGAAAESNCLVICGICDYADGSASATKAQWEVPSPLAGTRREVLGIGLNVSSRVRDGGGAGDGKLCQHQHEGIAGLSQQWRSSRTFDDDQAISGLVLVDSFLLSPKLCLLLTCEIAALKLYP</sequence>
<comment type="caution">
    <text evidence="1">The sequence shown here is derived from an EMBL/GenBank/DDBJ whole genome shotgun (WGS) entry which is preliminary data.</text>
</comment>
<dbReference type="AlphaFoldDB" id="A0A072NUX5"/>
<dbReference type="STRING" id="1182545.A0A072NUX5"/>
<dbReference type="Proteomes" id="UP000027920">
    <property type="component" value="Unassembled WGS sequence"/>
</dbReference>
<dbReference type="GeneID" id="25288013"/>
<dbReference type="HOGENOM" id="CLU_839463_0_0_1"/>
<dbReference type="VEuPathDB" id="FungiDB:A1O9_13122"/>
<organism evidence="1 2">
    <name type="scientific">Exophiala aquamarina CBS 119918</name>
    <dbReference type="NCBI Taxonomy" id="1182545"/>
    <lineage>
        <taxon>Eukaryota</taxon>
        <taxon>Fungi</taxon>
        <taxon>Dikarya</taxon>
        <taxon>Ascomycota</taxon>
        <taxon>Pezizomycotina</taxon>
        <taxon>Eurotiomycetes</taxon>
        <taxon>Chaetothyriomycetidae</taxon>
        <taxon>Chaetothyriales</taxon>
        <taxon>Herpotrichiellaceae</taxon>
        <taxon>Exophiala</taxon>
    </lineage>
</organism>
<dbReference type="GO" id="GO:0009116">
    <property type="term" value="P:nucleoside metabolic process"/>
    <property type="evidence" value="ECO:0007669"/>
    <property type="project" value="InterPro"/>
</dbReference>
<dbReference type="InterPro" id="IPR053137">
    <property type="entry name" value="NLR-like"/>
</dbReference>
<dbReference type="GO" id="GO:0003824">
    <property type="term" value="F:catalytic activity"/>
    <property type="evidence" value="ECO:0007669"/>
    <property type="project" value="InterPro"/>
</dbReference>
<proteinExistence type="predicted"/>
<evidence type="ECO:0000313" key="1">
    <source>
        <dbReference type="EMBL" id="KEF50823.1"/>
    </source>
</evidence>
<evidence type="ECO:0000313" key="2">
    <source>
        <dbReference type="Proteomes" id="UP000027920"/>
    </source>
</evidence>
<gene>
    <name evidence="1" type="ORF">A1O9_13122</name>
</gene>
<dbReference type="InterPro" id="IPR035994">
    <property type="entry name" value="Nucleoside_phosphorylase_sf"/>
</dbReference>
<dbReference type="PANTHER" id="PTHR46082">
    <property type="entry name" value="ATP/GTP-BINDING PROTEIN-RELATED"/>
    <property type="match status" value="1"/>
</dbReference>
<name>A0A072NUX5_9EURO</name>
<reference evidence="1 2" key="1">
    <citation type="submission" date="2013-03" db="EMBL/GenBank/DDBJ databases">
        <title>The Genome Sequence of Exophiala aquamarina CBS 119918.</title>
        <authorList>
            <consortium name="The Broad Institute Genomics Platform"/>
            <person name="Cuomo C."/>
            <person name="de Hoog S."/>
            <person name="Gorbushina A."/>
            <person name="Walker B."/>
            <person name="Young S.K."/>
            <person name="Zeng Q."/>
            <person name="Gargeya S."/>
            <person name="Fitzgerald M."/>
            <person name="Haas B."/>
            <person name="Abouelleil A."/>
            <person name="Allen A.W."/>
            <person name="Alvarado L."/>
            <person name="Arachchi H.M."/>
            <person name="Berlin A.M."/>
            <person name="Chapman S.B."/>
            <person name="Gainer-Dewar J."/>
            <person name="Goldberg J."/>
            <person name="Griggs A."/>
            <person name="Gujja S."/>
            <person name="Hansen M."/>
            <person name="Howarth C."/>
            <person name="Imamovic A."/>
            <person name="Ireland A."/>
            <person name="Larimer J."/>
            <person name="McCowan C."/>
            <person name="Murphy C."/>
            <person name="Pearson M."/>
            <person name="Poon T.W."/>
            <person name="Priest M."/>
            <person name="Roberts A."/>
            <person name="Saif S."/>
            <person name="Shea T."/>
            <person name="Sisk P."/>
            <person name="Sykes S."/>
            <person name="Wortman J."/>
            <person name="Nusbaum C."/>
            <person name="Birren B."/>
        </authorList>
    </citation>
    <scope>NUCLEOTIDE SEQUENCE [LARGE SCALE GENOMIC DNA]</scope>
    <source>
        <strain evidence="1 2">CBS 119918</strain>
    </source>
</reference>